<name>A0A4Q7PJH4_9FIRM</name>
<reference evidence="1 2" key="1">
    <citation type="submission" date="2019-02" db="EMBL/GenBank/DDBJ databases">
        <title>Genomic Encyclopedia of Type Strains, Phase IV (KMG-IV): sequencing the most valuable type-strain genomes for metagenomic binning, comparative biology and taxonomic classification.</title>
        <authorList>
            <person name="Goeker M."/>
        </authorList>
    </citation>
    <scope>NUCLEOTIDE SEQUENCE [LARGE SCALE GENOMIC DNA]</scope>
    <source>
        <strain evidence="1 2">DSM 29486</strain>
    </source>
</reference>
<organism evidence="1 2">
    <name type="scientific">Cuneatibacter caecimuris</name>
    <dbReference type="NCBI Taxonomy" id="1796618"/>
    <lineage>
        <taxon>Bacteria</taxon>
        <taxon>Bacillati</taxon>
        <taxon>Bacillota</taxon>
        <taxon>Clostridia</taxon>
        <taxon>Lachnospirales</taxon>
        <taxon>Lachnospiraceae</taxon>
        <taxon>Cuneatibacter</taxon>
    </lineage>
</organism>
<comment type="caution">
    <text evidence="1">The sequence shown here is derived from an EMBL/GenBank/DDBJ whole genome shotgun (WGS) entry which is preliminary data.</text>
</comment>
<gene>
    <name evidence="1" type="ORF">EV209_1737</name>
</gene>
<sequence>MYIDRKVSGQITVFLSLLLPVLLGMIGSFLEAARLRGTEAMLQMYTSSALESVFAGYSRELMELYGLMFAIGSEEELNRKFLEYLDYERDPGKEFPAAGDSFFSVDIKKDDYLKELRMSEQGGTQLVDSALAFLKYNNPGAFAVSLLEQLETLGLGMDSASEAEGWKKEFEGTDWSKTEEVETGYSNQEVQDSLLESGLGQLERFAGKGIWNLVKPDGAVLSGRNIPEDGLPSADYRTALPEGAEGLDLLKNPVRTLLFDEYVLLRANCCTDQVQEDGLQYEIEYILAGKKDEEENLYAILNRIAGFRSGLNLMYLMQDEGKKAQAGGAAALALGWTGNPALISAAKYLILAGWSYAEALSDVHILLQGGRVPLLKSADTWNFALENLVSLGSEDLGEDKTLEGLKYQDYLRILLALADGQDKCYRMMDVIQLRMQQTDSTFRAADCTGAAGCTVRGTAGRRGQSEVTAEDYFSYARR</sequence>
<dbReference type="InterPro" id="IPR043756">
    <property type="entry name" value="DUF5702"/>
</dbReference>
<keyword evidence="2" id="KW-1185">Reference proteome</keyword>
<protein>
    <submittedName>
        <fullName evidence="1">Uncharacterized protein</fullName>
    </submittedName>
</protein>
<dbReference type="Pfam" id="PF18960">
    <property type="entry name" value="DUF5702"/>
    <property type="match status" value="1"/>
</dbReference>
<evidence type="ECO:0000313" key="1">
    <source>
        <dbReference type="EMBL" id="RZT00428.1"/>
    </source>
</evidence>
<proteinExistence type="predicted"/>
<accession>A0A4Q7PJH4</accession>
<dbReference type="AlphaFoldDB" id="A0A4Q7PJH4"/>
<dbReference type="RefSeq" id="WP_165388870.1">
    <property type="nucleotide sequence ID" value="NZ_SGXF01000003.1"/>
</dbReference>
<dbReference type="EMBL" id="SGXF01000003">
    <property type="protein sequence ID" value="RZT00428.1"/>
    <property type="molecule type" value="Genomic_DNA"/>
</dbReference>
<evidence type="ECO:0000313" key="2">
    <source>
        <dbReference type="Proteomes" id="UP000292927"/>
    </source>
</evidence>
<dbReference type="Proteomes" id="UP000292927">
    <property type="component" value="Unassembled WGS sequence"/>
</dbReference>